<dbReference type="AlphaFoldDB" id="A0A0R1RL35"/>
<dbReference type="PANTHER" id="PTHR11328:SF36">
    <property type="entry name" value="MELIBIOSE PERMEASE"/>
    <property type="match status" value="1"/>
</dbReference>
<evidence type="ECO:0000256" key="8">
    <source>
        <dbReference type="ARBA" id="ARBA00023136"/>
    </source>
</evidence>
<dbReference type="RefSeq" id="WP_057889962.1">
    <property type="nucleotide sequence ID" value="NZ_AZFE01000031.1"/>
</dbReference>
<dbReference type="InterPro" id="IPR001927">
    <property type="entry name" value="Na/Gal_symport"/>
</dbReference>
<dbReference type="InterPro" id="IPR036259">
    <property type="entry name" value="MFS_trans_sf"/>
</dbReference>
<dbReference type="PATRIC" id="fig|1423778.4.peg.1048"/>
<feature type="transmembrane region" description="Helical" evidence="9">
    <location>
        <begin position="314"/>
        <end position="332"/>
    </location>
</feature>
<evidence type="ECO:0000313" key="10">
    <source>
        <dbReference type="EMBL" id="KRL55418.1"/>
    </source>
</evidence>
<dbReference type="STRING" id="1423778.FC70_GL001015"/>
<dbReference type="Proteomes" id="UP000051697">
    <property type="component" value="Unassembled WGS sequence"/>
</dbReference>
<evidence type="ECO:0000256" key="4">
    <source>
        <dbReference type="ARBA" id="ARBA00022597"/>
    </source>
</evidence>
<organism evidence="10 11">
    <name type="scientific">Paucilactobacillus oligofermentans DSM 15707 = LMG 22743</name>
    <dbReference type="NCBI Taxonomy" id="1423778"/>
    <lineage>
        <taxon>Bacteria</taxon>
        <taxon>Bacillati</taxon>
        <taxon>Bacillota</taxon>
        <taxon>Bacilli</taxon>
        <taxon>Lactobacillales</taxon>
        <taxon>Lactobacillaceae</taxon>
        <taxon>Paucilactobacillus</taxon>
    </lineage>
</organism>
<sequence length="473" mass="51919">MGHTKQYTSFAAGAFGHDMFYATLSTYLMLFVTSQLFDTSDAAFNARMISYVTIMMMVIRLIEIAFDPLIGGMVDNTNSKWGKFKPWLLIGAGVSSVMLIIIFTNFGGLTTKNPVLYLILFGISFVILDIFYSFKDIAFWSMLPALSVDSKVRGKFGTIGRFGSTLGAQSVPIFIFPLIIFLSKTFSGSTGEEKTRAGWLGFAIVVAVVSFLGALATAFGTKEEKNIIREDTQKTRFRDVFKVIAQNDQLMWLALSYFLFALSYVVTNSLMAYYFQYVLGNTSAFSMVGVITAILGIISVSLFPTVVALIKRRAIYVGGIAMMLLGYLLFIFAGQNVIMVLISVAIFFFPYPMIFLAALMTITDSVEYGQLKNGTRNESVTLSVRPLIDKLAGAIANGVVALAAVHAGMIGSAKPSSISSGELLTFKTYMFYTPIVLIIIAALVYLLKVSLTEKKHAEVVNDLEKKLTAKKEA</sequence>
<dbReference type="OrthoDB" id="9764596at2"/>
<keyword evidence="7 9" id="KW-1133">Transmembrane helix</keyword>
<feature type="transmembrane region" description="Helical" evidence="9">
    <location>
        <begin position="115"/>
        <end position="134"/>
    </location>
</feature>
<evidence type="ECO:0000256" key="3">
    <source>
        <dbReference type="ARBA" id="ARBA00022475"/>
    </source>
</evidence>
<protein>
    <submittedName>
        <fullName evidence="10">Galactose cation symporter</fullName>
    </submittedName>
</protein>
<dbReference type="GO" id="GO:0005886">
    <property type="term" value="C:plasma membrane"/>
    <property type="evidence" value="ECO:0007669"/>
    <property type="project" value="UniProtKB-SubCell"/>
</dbReference>
<dbReference type="GO" id="GO:0006814">
    <property type="term" value="P:sodium ion transport"/>
    <property type="evidence" value="ECO:0007669"/>
    <property type="project" value="InterPro"/>
</dbReference>
<keyword evidence="11" id="KW-1185">Reference proteome</keyword>
<dbReference type="Gene3D" id="1.20.1250.20">
    <property type="entry name" value="MFS general substrate transporter like domains"/>
    <property type="match status" value="2"/>
</dbReference>
<evidence type="ECO:0000256" key="9">
    <source>
        <dbReference type="SAM" id="Phobius"/>
    </source>
</evidence>
<feature type="transmembrane region" description="Helical" evidence="9">
    <location>
        <begin position="87"/>
        <end position="109"/>
    </location>
</feature>
<comment type="caution">
    <text evidence="10">The sequence shown here is derived from an EMBL/GenBank/DDBJ whole genome shotgun (WGS) entry which is preliminary data.</text>
</comment>
<evidence type="ECO:0000313" key="11">
    <source>
        <dbReference type="Proteomes" id="UP000051697"/>
    </source>
</evidence>
<evidence type="ECO:0000256" key="1">
    <source>
        <dbReference type="ARBA" id="ARBA00004651"/>
    </source>
</evidence>
<dbReference type="NCBIfam" id="TIGR00792">
    <property type="entry name" value="gph"/>
    <property type="match status" value="1"/>
</dbReference>
<feature type="transmembrane region" description="Helical" evidence="9">
    <location>
        <begin position="20"/>
        <end position="37"/>
    </location>
</feature>
<dbReference type="InterPro" id="IPR018043">
    <property type="entry name" value="Na/Gal_symport_CS"/>
</dbReference>
<feature type="transmembrane region" description="Helical" evidence="9">
    <location>
        <begin position="162"/>
        <end position="182"/>
    </location>
</feature>
<keyword evidence="5 9" id="KW-0812">Transmembrane</keyword>
<evidence type="ECO:0000256" key="7">
    <source>
        <dbReference type="ARBA" id="ARBA00022989"/>
    </source>
</evidence>
<feature type="transmembrane region" description="Helical" evidence="9">
    <location>
        <begin position="250"/>
        <end position="275"/>
    </location>
</feature>
<dbReference type="SUPFAM" id="SSF103473">
    <property type="entry name" value="MFS general substrate transporter"/>
    <property type="match status" value="1"/>
</dbReference>
<dbReference type="PANTHER" id="PTHR11328">
    <property type="entry name" value="MAJOR FACILITATOR SUPERFAMILY DOMAIN-CONTAINING PROTEIN"/>
    <property type="match status" value="1"/>
</dbReference>
<dbReference type="KEGG" id="lol:LACOL_0284"/>
<evidence type="ECO:0000256" key="6">
    <source>
        <dbReference type="ARBA" id="ARBA00022847"/>
    </source>
</evidence>
<accession>A0A0R1RL35</accession>
<gene>
    <name evidence="10" type="ORF">FC70_GL001015</name>
</gene>
<dbReference type="InterPro" id="IPR039672">
    <property type="entry name" value="MFS_2"/>
</dbReference>
<feature type="transmembrane region" description="Helical" evidence="9">
    <location>
        <begin position="49"/>
        <end position="66"/>
    </location>
</feature>
<feature type="transmembrane region" description="Helical" evidence="9">
    <location>
        <begin position="429"/>
        <end position="447"/>
    </location>
</feature>
<proteinExistence type="predicted"/>
<keyword evidence="4" id="KW-0762">Sugar transport</keyword>
<reference evidence="10 11" key="1">
    <citation type="journal article" date="2015" name="Genome Announc.">
        <title>Expanding the biotechnology potential of lactobacilli through comparative genomics of 213 strains and associated genera.</title>
        <authorList>
            <person name="Sun Z."/>
            <person name="Harris H.M."/>
            <person name="McCann A."/>
            <person name="Guo C."/>
            <person name="Argimon S."/>
            <person name="Zhang W."/>
            <person name="Yang X."/>
            <person name="Jeffery I.B."/>
            <person name="Cooney J.C."/>
            <person name="Kagawa T.F."/>
            <person name="Liu W."/>
            <person name="Song Y."/>
            <person name="Salvetti E."/>
            <person name="Wrobel A."/>
            <person name="Rasinkangas P."/>
            <person name="Parkhill J."/>
            <person name="Rea M.C."/>
            <person name="O'Sullivan O."/>
            <person name="Ritari J."/>
            <person name="Douillard F.P."/>
            <person name="Paul Ross R."/>
            <person name="Yang R."/>
            <person name="Briner A.E."/>
            <person name="Felis G.E."/>
            <person name="de Vos W.M."/>
            <person name="Barrangou R."/>
            <person name="Klaenhammer T.R."/>
            <person name="Caufield P.W."/>
            <person name="Cui Y."/>
            <person name="Zhang H."/>
            <person name="O'Toole P.W."/>
        </authorList>
    </citation>
    <scope>NUCLEOTIDE SEQUENCE [LARGE SCALE GENOMIC DNA]</scope>
    <source>
        <strain evidence="10 11">DSM 15707</strain>
    </source>
</reference>
<dbReference type="PROSITE" id="PS00872">
    <property type="entry name" value="NA_GALACTOSIDE_SYMP"/>
    <property type="match status" value="1"/>
</dbReference>
<dbReference type="EMBL" id="AZFE01000031">
    <property type="protein sequence ID" value="KRL55418.1"/>
    <property type="molecule type" value="Genomic_DNA"/>
</dbReference>
<evidence type="ECO:0000256" key="2">
    <source>
        <dbReference type="ARBA" id="ARBA00022448"/>
    </source>
</evidence>
<dbReference type="GO" id="GO:0008643">
    <property type="term" value="P:carbohydrate transport"/>
    <property type="evidence" value="ECO:0007669"/>
    <property type="project" value="InterPro"/>
</dbReference>
<feature type="transmembrane region" description="Helical" evidence="9">
    <location>
        <begin position="338"/>
        <end position="362"/>
    </location>
</feature>
<keyword evidence="6" id="KW-0769">Symport</keyword>
<feature type="transmembrane region" description="Helical" evidence="9">
    <location>
        <begin position="391"/>
        <end position="409"/>
    </location>
</feature>
<dbReference type="Pfam" id="PF13347">
    <property type="entry name" value="MFS_2"/>
    <property type="match status" value="1"/>
</dbReference>
<feature type="transmembrane region" description="Helical" evidence="9">
    <location>
        <begin position="197"/>
        <end position="219"/>
    </location>
</feature>
<keyword evidence="8 9" id="KW-0472">Membrane</keyword>
<comment type="subcellular location">
    <subcellularLocation>
        <location evidence="1">Cell membrane</location>
        <topology evidence="1">Multi-pass membrane protein</topology>
    </subcellularLocation>
</comment>
<dbReference type="GO" id="GO:0015293">
    <property type="term" value="F:symporter activity"/>
    <property type="evidence" value="ECO:0007669"/>
    <property type="project" value="UniProtKB-KW"/>
</dbReference>
<dbReference type="CDD" id="cd17332">
    <property type="entry name" value="MFS_MelB_like"/>
    <property type="match status" value="1"/>
</dbReference>
<keyword evidence="2" id="KW-0813">Transport</keyword>
<keyword evidence="3" id="KW-1003">Cell membrane</keyword>
<name>A0A0R1RL35_9LACO</name>
<feature type="transmembrane region" description="Helical" evidence="9">
    <location>
        <begin position="287"/>
        <end position="307"/>
    </location>
</feature>
<evidence type="ECO:0000256" key="5">
    <source>
        <dbReference type="ARBA" id="ARBA00022692"/>
    </source>
</evidence>